<dbReference type="AlphaFoldDB" id="A0A2A9EX01"/>
<evidence type="ECO:0000313" key="5">
    <source>
        <dbReference type="Proteomes" id="UP000224130"/>
    </source>
</evidence>
<dbReference type="Gene3D" id="3.60.21.10">
    <property type="match status" value="1"/>
</dbReference>
<evidence type="ECO:0000256" key="2">
    <source>
        <dbReference type="SAM" id="Phobius"/>
    </source>
</evidence>
<keyword evidence="2" id="KW-0472">Membrane</keyword>
<feature type="region of interest" description="Disordered" evidence="1">
    <location>
        <begin position="506"/>
        <end position="559"/>
    </location>
</feature>
<proteinExistence type="predicted"/>
<dbReference type="SUPFAM" id="SSF56300">
    <property type="entry name" value="Metallo-dependent phosphatases"/>
    <property type="match status" value="1"/>
</dbReference>
<dbReference type="OrthoDB" id="5241348at2"/>
<name>A0A2A9EX01_9MICO</name>
<evidence type="ECO:0000313" key="4">
    <source>
        <dbReference type="EMBL" id="PFG43667.1"/>
    </source>
</evidence>
<reference evidence="4 5" key="1">
    <citation type="submission" date="2017-10" db="EMBL/GenBank/DDBJ databases">
        <title>Sequencing the genomes of 1000 actinobacteria strains.</title>
        <authorList>
            <person name="Klenk H.-P."/>
        </authorList>
    </citation>
    <scope>NUCLEOTIDE SEQUENCE [LARGE SCALE GENOMIC DNA]</scope>
    <source>
        <strain evidence="4 5">DSM 21863</strain>
    </source>
</reference>
<evidence type="ECO:0000256" key="1">
    <source>
        <dbReference type="SAM" id="MobiDB-lite"/>
    </source>
</evidence>
<dbReference type="InterPro" id="IPR029052">
    <property type="entry name" value="Metallo-depent_PP-like"/>
</dbReference>
<keyword evidence="5" id="KW-1185">Reference proteome</keyword>
<protein>
    <submittedName>
        <fullName evidence="4">Icc-related predicted phosphoesterase</fullName>
    </submittedName>
</protein>
<dbReference type="Pfam" id="PF00149">
    <property type="entry name" value="Metallophos"/>
    <property type="match status" value="1"/>
</dbReference>
<feature type="domain" description="Calcineurin-like phosphoesterase" evidence="3">
    <location>
        <begin position="273"/>
        <end position="438"/>
    </location>
</feature>
<dbReference type="InterPro" id="IPR004843">
    <property type="entry name" value="Calcineurin-like_PHP"/>
</dbReference>
<keyword evidence="2" id="KW-0812">Transmembrane</keyword>
<dbReference type="PROSITE" id="PS51257">
    <property type="entry name" value="PROKAR_LIPOPROTEIN"/>
    <property type="match status" value="1"/>
</dbReference>
<feature type="transmembrane region" description="Helical" evidence="2">
    <location>
        <begin position="131"/>
        <end position="152"/>
    </location>
</feature>
<gene>
    <name evidence="4" type="ORF">ATJ88_2373</name>
</gene>
<organism evidence="4 5">
    <name type="scientific">Isoptericola jiangsuensis</name>
    <dbReference type="NCBI Taxonomy" id="548579"/>
    <lineage>
        <taxon>Bacteria</taxon>
        <taxon>Bacillati</taxon>
        <taxon>Actinomycetota</taxon>
        <taxon>Actinomycetes</taxon>
        <taxon>Micrococcales</taxon>
        <taxon>Promicromonosporaceae</taxon>
        <taxon>Isoptericola</taxon>
    </lineage>
</organism>
<dbReference type="EMBL" id="PDJJ01000001">
    <property type="protein sequence ID" value="PFG43667.1"/>
    <property type="molecule type" value="Genomic_DNA"/>
</dbReference>
<feature type="compositionally biased region" description="Low complexity" evidence="1">
    <location>
        <begin position="524"/>
        <end position="559"/>
    </location>
</feature>
<comment type="caution">
    <text evidence="4">The sequence shown here is derived from an EMBL/GenBank/DDBJ whole genome shotgun (WGS) entry which is preliminary data.</text>
</comment>
<keyword evidence="2" id="KW-1133">Transmembrane helix</keyword>
<dbReference type="GO" id="GO:0016787">
    <property type="term" value="F:hydrolase activity"/>
    <property type="evidence" value="ECO:0007669"/>
    <property type="project" value="InterPro"/>
</dbReference>
<dbReference type="Proteomes" id="UP000224130">
    <property type="component" value="Unassembled WGS sequence"/>
</dbReference>
<evidence type="ECO:0000259" key="3">
    <source>
        <dbReference type="Pfam" id="PF00149"/>
    </source>
</evidence>
<accession>A0A2A9EX01</accession>
<feature type="transmembrane region" description="Helical" evidence="2">
    <location>
        <begin position="164"/>
        <end position="184"/>
    </location>
</feature>
<sequence length="559" mass="57435">MTERRTPPRWLRWTLAAVAALVACLLYGVTTASATLGLGPHEALYEVDTDGLVVVDLGPLGTLEIDSPLPVGLGVDVTVKEIPADLTAVEDTTTLDRLAGDLDGYLQFYASPSTTFDAVAHALVLDAARRAGLALAAVGLVGWGVALLLGPARRGELTRTLAPRTWQLTAGFVVVSLVGATLVASDVEQPTRGRPASSVFDGTALEGATITGRLAGVIDTYGGQLLALYDQNEAFYAAARDDVAAAWRAWEVRHAVRVATGTDAPDDEDVVTMLVVSDLHCNTGMAGPIQEVATRAGVDVMLNAGDTTMNGTAVEKVCVDAFADAVPDGVPMVVADGNHDSQLTSDQEAARGQVILDGDVVEVGGVRILGDRDVLETRVGVGTSVARERTPTEQAGDLAEAACDDGDVDLLLIHTPPVGNRALESGCVPFQVSGHTHARSGPTQIGQGMRYVNASTAGAASGQATVGPLRGTAEMTLLRFDPTTRTMLDLQVVEITPAGAATVLDREPIPVPVPPVGELEVADAGSSDGPTSPTSAPASPSASSPASAPAAGDDATAEP</sequence>
<dbReference type="RefSeq" id="WP_098463989.1">
    <property type="nucleotide sequence ID" value="NZ_PDJJ01000001.1"/>
</dbReference>